<evidence type="ECO:0000313" key="3">
    <source>
        <dbReference type="Proteomes" id="UP000295604"/>
    </source>
</evidence>
<sequence length="118" mass="12906">MLSRHGANSFTELSGTNEGRVQAVSQPFLNIDMYVHTQRTAESSRPAASPSFSGPRHPSHDCCRRARMLGSSTRQWHVSPRLTDTMATSVAARVIILSIWGRWGPTGGGSQQIGAQWD</sequence>
<gene>
    <name evidence="2" type="ORF">C8034_v004817</name>
</gene>
<dbReference type="Proteomes" id="UP000295604">
    <property type="component" value="Unassembled WGS sequence"/>
</dbReference>
<protein>
    <submittedName>
        <fullName evidence="2">Uncharacterized protein</fullName>
    </submittedName>
</protein>
<dbReference type="EMBL" id="QAPF01000199">
    <property type="protein sequence ID" value="TEA13454.1"/>
    <property type="molecule type" value="Genomic_DNA"/>
</dbReference>
<name>A0A4R8T7T0_9PEZI</name>
<proteinExistence type="predicted"/>
<evidence type="ECO:0000313" key="2">
    <source>
        <dbReference type="EMBL" id="TEA13454.1"/>
    </source>
</evidence>
<evidence type="ECO:0000256" key="1">
    <source>
        <dbReference type="SAM" id="MobiDB-lite"/>
    </source>
</evidence>
<feature type="region of interest" description="Disordered" evidence="1">
    <location>
        <begin position="39"/>
        <end position="60"/>
    </location>
</feature>
<comment type="caution">
    <text evidence="2">The sequence shown here is derived from an EMBL/GenBank/DDBJ whole genome shotgun (WGS) entry which is preliminary data.</text>
</comment>
<reference evidence="2 3" key="1">
    <citation type="submission" date="2018-11" db="EMBL/GenBank/DDBJ databases">
        <title>Genome sequence and assembly of Colletotrichum sidae.</title>
        <authorList>
            <person name="Gan P."/>
            <person name="Shirasu K."/>
        </authorList>
    </citation>
    <scope>NUCLEOTIDE SEQUENCE [LARGE SCALE GENOMIC DNA]</scope>
    <source>
        <strain evidence="2 3">CBS 518.97</strain>
    </source>
</reference>
<keyword evidence="3" id="KW-1185">Reference proteome</keyword>
<organism evidence="2 3">
    <name type="scientific">Colletotrichum sidae</name>
    <dbReference type="NCBI Taxonomy" id="1347389"/>
    <lineage>
        <taxon>Eukaryota</taxon>
        <taxon>Fungi</taxon>
        <taxon>Dikarya</taxon>
        <taxon>Ascomycota</taxon>
        <taxon>Pezizomycotina</taxon>
        <taxon>Sordariomycetes</taxon>
        <taxon>Hypocreomycetidae</taxon>
        <taxon>Glomerellales</taxon>
        <taxon>Glomerellaceae</taxon>
        <taxon>Colletotrichum</taxon>
        <taxon>Colletotrichum orbiculare species complex</taxon>
    </lineage>
</organism>
<dbReference type="AlphaFoldDB" id="A0A4R8T7T0"/>
<accession>A0A4R8T7T0</accession>